<proteinExistence type="predicted"/>
<evidence type="ECO:0000313" key="1">
    <source>
        <dbReference type="EMBL" id="OHX12725.1"/>
    </source>
</evidence>
<reference evidence="1 2" key="1">
    <citation type="submission" date="2016-09" db="EMBL/GenBank/DDBJ databases">
        <title>Chromobacterium muskegensis sp. nov., an insecticidal bacterium isolated from Sphagnum bogs.</title>
        <authorList>
            <person name="Sparks M.E."/>
            <person name="Blackburn M.B."/>
            <person name="Gundersen-Rindal D.E."/>
            <person name="Mitchell A."/>
            <person name="Farrar R."/>
            <person name="Kuhar D."/>
        </authorList>
    </citation>
    <scope>NUCLEOTIDE SEQUENCE [LARGE SCALE GENOMIC DNA]</scope>
    <source>
        <strain evidence="1 2">37-2</strain>
    </source>
</reference>
<name>A0A1S1WZZ4_9NEIS</name>
<organism evidence="1 2">
    <name type="scientific">Chromobacterium sphagni</name>
    <dbReference type="NCBI Taxonomy" id="1903179"/>
    <lineage>
        <taxon>Bacteria</taxon>
        <taxon>Pseudomonadati</taxon>
        <taxon>Pseudomonadota</taxon>
        <taxon>Betaproteobacteria</taxon>
        <taxon>Neisseriales</taxon>
        <taxon>Chromobacteriaceae</taxon>
        <taxon>Chromobacterium</taxon>
    </lineage>
</organism>
<accession>A0A1S1WZZ4</accession>
<sequence length="242" mass="27553">MPLRGAIRGMTTHKTIKLPRSKTAAMLLMQQLATSGHYYYLSGQMPATNLRRFLPKLEQFGIYRDAPGRAYDRRKRRASVHLVVVEFDNREVFWCLLSTAGKGGLADPDAPNLGAVKDSRLRGQHLRFLAYELLEYEKRMPKVKTTTWTWRIEPARYAELEAAVVQTVRERDRPAIIAMIERHSAMPLFSGVRGQVLKLNHLAGKLARKFGRGEIELPKLPYMVKLPLYNSPPHTLAGFLDA</sequence>
<evidence type="ECO:0000313" key="2">
    <source>
        <dbReference type="Proteomes" id="UP000180088"/>
    </source>
</evidence>
<protein>
    <submittedName>
        <fullName evidence="1">Uncharacterized protein</fullName>
    </submittedName>
</protein>
<dbReference type="Proteomes" id="UP000180088">
    <property type="component" value="Unassembled WGS sequence"/>
</dbReference>
<comment type="caution">
    <text evidence="1">The sequence shown here is derived from an EMBL/GenBank/DDBJ whole genome shotgun (WGS) entry which is preliminary data.</text>
</comment>
<dbReference type="EMBL" id="MKCS01000001">
    <property type="protein sequence ID" value="OHX12725.1"/>
    <property type="molecule type" value="Genomic_DNA"/>
</dbReference>
<gene>
    <name evidence="1" type="ORF">BI347_03830</name>
</gene>
<dbReference type="AlphaFoldDB" id="A0A1S1WZZ4"/>